<gene>
    <name evidence="1" type="ORF">A2527_01290</name>
</gene>
<evidence type="ECO:0000313" key="1">
    <source>
        <dbReference type="EMBL" id="OGG96551.1"/>
    </source>
</evidence>
<dbReference type="EMBL" id="MFNE01000011">
    <property type="protein sequence ID" value="OGG96551.1"/>
    <property type="molecule type" value="Genomic_DNA"/>
</dbReference>
<dbReference type="Proteomes" id="UP000178449">
    <property type="component" value="Unassembled WGS sequence"/>
</dbReference>
<reference evidence="1 2" key="1">
    <citation type="journal article" date="2016" name="Nat. Commun.">
        <title>Thousands of microbial genomes shed light on interconnected biogeochemical processes in an aquifer system.</title>
        <authorList>
            <person name="Anantharaman K."/>
            <person name="Brown C.T."/>
            <person name="Hug L.A."/>
            <person name="Sharon I."/>
            <person name="Castelle C.J."/>
            <person name="Probst A.J."/>
            <person name="Thomas B.C."/>
            <person name="Singh A."/>
            <person name="Wilkins M.J."/>
            <person name="Karaoz U."/>
            <person name="Brodie E.L."/>
            <person name="Williams K.H."/>
            <person name="Hubbard S.S."/>
            <person name="Banfield J.F."/>
        </authorList>
    </citation>
    <scope>NUCLEOTIDE SEQUENCE [LARGE SCALE GENOMIC DNA]</scope>
</reference>
<dbReference type="AlphaFoldDB" id="A0A1F6GEK5"/>
<evidence type="ECO:0000313" key="2">
    <source>
        <dbReference type="Proteomes" id="UP000178449"/>
    </source>
</evidence>
<name>A0A1F6GEK5_9PROT</name>
<organism evidence="1 2">
    <name type="scientific">Candidatus Lambdaproteobacteria bacterium RIFOXYD2_FULL_50_16</name>
    <dbReference type="NCBI Taxonomy" id="1817772"/>
    <lineage>
        <taxon>Bacteria</taxon>
        <taxon>Pseudomonadati</taxon>
        <taxon>Pseudomonadota</taxon>
        <taxon>Candidatus Lambdaproteobacteria</taxon>
    </lineage>
</organism>
<proteinExistence type="predicted"/>
<accession>A0A1F6GEK5</accession>
<protein>
    <submittedName>
        <fullName evidence="1">Uncharacterized protein</fullName>
    </submittedName>
</protein>
<comment type="caution">
    <text evidence="1">The sequence shown here is derived from an EMBL/GenBank/DDBJ whole genome shotgun (WGS) entry which is preliminary data.</text>
</comment>
<sequence>MTAGLILGLKIRNCEEYRYLARGVVPRVSGGGLVMVPLDSPRRVWRNYTKGFPRMQVAEKFSFVFD</sequence>